<feature type="transmembrane region" description="Helical" evidence="6">
    <location>
        <begin position="460"/>
        <end position="478"/>
    </location>
</feature>
<comment type="caution">
    <text evidence="7">The sequence shown here is derived from an EMBL/GenBank/DDBJ whole genome shotgun (WGS) entry which is preliminary data.</text>
</comment>
<dbReference type="InterPro" id="IPR050833">
    <property type="entry name" value="Poly_Biosynth_Transport"/>
</dbReference>
<feature type="transmembrane region" description="Helical" evidence="6">
    <location>
        <begin position="169"/>
        <end position="186"/>
    </location>
</feature>
<keyword evidence="8" id="KW-1185">Reference proteome</keyword>
<dbReference type="AlphaFoldDB" id="A0A8J3Q6S5"/>
<evidence type="ECO:0000313" key="8">
    <source>
        <dbReference type="Proteomes" id="UP000612899"/>
    </source>
</evidence>
<evidence type="ECO:0000256" key="6">
    <source>
        <dbReference type="SAM" id="Phobius"/>
    </source>
</evidence>
<evidence type="ECO:0000313" key="7">
    <source>
        <dbReference type="EMBL" id="GIH04444.1"/>
    </source>
</evidence>
<name>A0A8J3Q6S5_9ACTN</name>
<dbReference type="PANTHER" id="PTHR30250:SF11">
    <property type="entry name" value="O-ANTIGEN TRANSPORTER-RELATED"/>
    <property type="match status" value="1"/>
</dbReference>
<dbReference type="RefSeq" id="WP_203908316.1">
    <property type="nucleotide sequence ID" value="NZ_BONY01000012.1"/>
</dbReference>
<dbReference type="Proteomes" id="UP000612899">
    <property type="component" value="Unassembled WGS sequence"/>
</dbReference>
<dbReference type="Pfam" id="PF01554">
    <property type="entry name" value="MatE"/>
    <property type="match status" value="1"/>
</dbReference>
<feature type="transmembrane region" description="Helical" evidence="6">
    <location>
        <begin position="28"/>
        <end position="48"/>
    </location>
</feature>
<evidence type="ECO:0000256" key="1">
    <source>
        <dbReference type="ARBA" id="ARBA00004651"/>
    </source>
</evidence>
<keyword evidence="3 6" id="KW-0812">Transmembrane</keyword>
<feature type="transmembrane region" description="Helical" evidence="6">
    <location>
        <begin position="192"/>
        <end position="213"/>
    </location>
</feature>
<feature type="transmembrane region" description="Helical" evidence="6">
    <location>
        <begin position="402"/>
        <end position="425"/>
    </location>
</feature>
<dbReference type="PANTHER" id="PTHR30250">
    <property type="entry name" value="PST FAMILY PREDICTED COLANIC ACID TRANSPORTER"/>
    <property type="match status" value="1"/>
</dbReference>
<keyword evidence="5 6" id="KW-0472">Membrane</keyword>
<evidence type="ECO:0000256" key="2">
    <source>
        <dbReference type="ARBA" id="ARBA00022475"/>
    </source>
</evidence>
<feature type="transmembrane region" description="Helical" evidence="6">
    <location>
        <begin position="127"/>
        <end position="148"/>
    </location>
</feature>
<keyword evidence="4 6" id="KW-1133">Transmembrane helix</keyword>
<protein>
    <recommendedName>
        <fullName evidence="9">Lipopolysaccharide biosynthesis protein</fullName>
    </recommendedName>
</protein>
<comment type="subcellular location">
    <subcellularLocation>
        <location evidence="1">Cell membrane</location>
        <topology evidence="1">Multi-pass membrane protein</topology>
    </subcellularLocation>
</comment>
<gene>
    <name evidence="7" type="ORF">Rhe02_25110</name>
</gene>
<evidence type="ECO:0008006" key="9">
    <source>
        <dbReference type="Google" id="ProtNLM"/>
    </source>
</evidence>
<feature type="transmembrane region" description="Helical" evidence="6">
    <location>
        <begin position="311"/>
        <end position="330"/>
    </location>
</feature>
<evidence type="ECO:0000256" key="3">
    <source>
        <dbReference type="ARBA" id="ARBA00022692"/>
    </source>
</evidence>
<dbReference type="EMBL" id="BONY01000012">
    <property type="protein sequence ID" value="GIH04444.1"/>
    <property type="molecule type" value="Genomic_DNA"/>
</dbReference>
<feature type="transmembrane region" description="Helical" evidence="6">
    <location>
        <begin position="378"/>
        <end position="396"/>
    </location>
</feature>
<proteinExistence type="predicted"/>
<sequence length="499" mass="52025">MAEITLAPPSPRVKAGDAGLVGAARGGLGNLVGAGVAGAAGVGVTWLAARGLGPAAAGSFFAATSAFVLVSSIARLGTSTALVYWPARLRAQGRPELIAQCLRIGLFPVAVLATVLAATLWFGAPHWFPRSLTIFLPIAALAESMLAATRGYRMMRPTVILDKIVKPGTQLLGIGLLAGLALLIGAHTPPDVWTVAWALPYVPVFVCAGILIWRKTTATPAHEPGLGSAFWRFTAPRALASGAQTALQRVDVLLVASLAGLVPAAAYAVAGRFIVVGQLANGAISQAVQPRLAELLSLGDRAGANRLYQMATAWLVLISWPLHLLVLLYADFYLSVFGPSYLSAVSAVRVLAVAMLIATGCGMVDIVLSMAGRTTWNLMNVVLALVVMVSIDLYAIPRLGAFGAAIGLAAAVVTNNLLPLAQLGFSLRLHPFGPPTRYAMALALLSFGAVPWLTRPISAAAGPLVGLTVYAIGLRLLYSRLELALVVEGMSRRWRSGAR</sequence>
<dbReference type="GO" id="GO:0005886">
    <property type="term" value="C:plasma membrane"/>
    <property type="evidence" value="ECO:0007669"/>
    <property type="project" value="UniProtKB-SubCell"/>
</dbReference>
<evidence type="ECO:0000256" key="5">
    <source>
        <dbReference type="ARBA" id="ARBA00023136"/>
    </source>
</evidence>
<evidence type="ECO:0000256" key="4">
    <source>
        <dbReference type="ARBA" id="ARBA00022989"/>
    </source>
</evidence>
<reference evidence="7" key="1">
    <citation type="submission" date="2021-01" db="EMBL/GenBank/DDBJ databases">
        <title>Whole genome shotgun sequence of Rhizocola hellebori NBRC 109834.</title>
        <authorList>
            <person name="Komaki H."/>
            <person name="Tamura T."/>
        </authorList>
    </citation>
    <scope>NUCLEOTIDE SEQUENCE</scope>
    <source>
        <strain evidence="7">NBRC 109834</strain>
    </source>
</reference>
<organism evidence="7 8">
    <name type="scientific">Rhizocola hellebori</name>
    <dbReference type="NCBI Taxonomy" id="1392758"/>
    <lineage>
        <taxon>Bacteria</taxon>
        <taxon>Bacillati</taxon>
        <taxon>Actinomycetota</taxon>
        <taxon>Actinomycetes</taxon>
        <taxon>Micromonosporales</taxon>
        <taxon>Micromonosporaceae</taxon>
        <taxon>Rhizocola</taxon>
    </lineage>
</organism>
<dbReference type="GO" id="GO:0015297">
    <property type="term" value="F:antiporter activity"/>
    <property type="evidence" value="ECO:0007669"/>
    <property type="project" value="InterPro"/>
</dbReference>
<feature type="transmembrane region" description="Helical" evidence="6">
    <location>
        <begin position="60"/>
        <end position="85"/>
    </location>
</feature>
<dbReference type="GO" id="GO:0042910">
    <property type="term" value="F:xenobiotic transmembrane transporter activity"/>
    <property type="evidence" value="ECO:0007669"/>
    <property type="project" value="InterPro"/>
</dbReference>
<keyword evidence="2" id="KW-1003">Cell membrane</keyword>
<dbReference type="InterPro" id="IPR002528">
    <property type="entry name" value="MATE_fam"/>
</dbReference>
<accession>A0A8J3Q6S5</accession>
<feature type="transmembrane region" description="Helical" evidence="6">
    <location>
        <begin position="97"/>
        <end position="121"/>
    </location>
</feature>